<feature type="compositionally biased region" description="Acidic residues" evidence="2">
    <location>
        <begin position="168"/>
        <end position="180"/>
    </location>
</feature>
<feature type="region of interest" description="Disordered" evidence="2">
    <location>
        <begin position="1"/>
        <end position="31"/>
    </location>
</feature>
<feature type="compositionally biased region" description="Pro residues" evidence="2">
    <location>
        <begin position="486"/>
        <end position="505"/>
    </location>
</feature>
<name>A0A139AA73_GONPJ</name>
<evidence type="ECO:0008006" key="5">
    <source>
        <dbReference type="Google" id="ProtNLM"/>
    </source>
</evidence>
<feature type="region of interest" description="Disordered" evidence="2">
    <location>
        <begin position="43"/>
        <end position="286"/>
    </location>
</feature>
<organism evidence="3 4">
    <name type="scientific">Gonapodya prolifera (strain JEL478)</name>
    <name type="common">Monoblepharis prolifera</name>
    <dbReference type="NCBI Taxonomy" id="1344416"/>
    <lineage>
        <taxon>Eukaryota</taxon>
        <taxon>Fungi</taxon>
        <taxon>Fungi incertae sedis</taxon>
        <taxon>Chytridiomycota</taxon>
        <taxon>Chytridiomycota incertae sedis</taxon>
        <taxon>Monoblepharidomycetes</taxon>
        <taxon>Monoblepharidales</taxon>
        <taxon>Gonapodyaceae</taxon>
        <taxon>Gonapodya</taxon>
    </lineage>
</organism>
<protein>
    <recommendedName>
        <fullName evidence="5">C2 domain-containing protein</fullName>
    </recommendedName>
</protein>
<dbReference type="AlphaFoldDB" id="A0A139AA73"/>
<feature type="compositionally biased region" description="Pro residues" evidence="2">
    <location>
        <begin position="207"/>
        <end position="216"/>
    </location>
</feature>
<feature type="compositionally biased region" description="Low complexity" evidence="2">
    <location>
        <begin position="123"/>
        <end position="143"/>
    </location>
</feature>
<dbReference type="GO" id="GO:0001227">
    <property type="term" value="F:DNA-binding transcription repressor activity, RNA polymerase II-specific"/>
    <property type="evidence" value="ECO:0007669"/>
    <property type="project" value="InterPro"/>
</dbReference>
<feature type="compositionally biased region" description="Low complexity" evidence="2">
    <location>
        <begin position="968"/>
        <end position="985"/>
    </location>
</feature>
<dbReference type="EMBL" id="KQ965775">
    <property type="protein sequence ID" value="KXS13711.1"/>
    <property type="molecule type" value="Genomic_DNA"/>
</dbReference>
<feature type="compositionally biased region" description="Basic and acidic residues" evidence="2">
    <location>
        <begin position="364"/>
        <end position="373"/>
    </location>
</feature>
<feature type="region of interest" description="Disordered" evidence="2">
    <location>
        <begin position="611"/>
        <end position="695"/>
    </location>
</feature>
<dbReference type="Proteomes" id="UP000070544">
    <property type="component" value="Unassembled WGS sequence"/>
</dbReference>
<dbReference type="OrthoDB" id="19996at2759"/>
<proteinExistence type="predicted"/>
<feature type="compositionally biased region" description="Gly residues" evidence="2">
    <location>
        <begin position="11"/>
        <end position="27"/>
    </location>
</feature>
<feature type="compositionally biased region" description="Pro residues" evidence="2">
    <location>
        <begin position="1011"/>
        <end position="1024"/>
    </location>
</feature>
<feature type="compositionally biased region" description="Basic and acidic residues" evidence="2">
    <location>
        <begin position="151"/>
        <end position="167"/>
    </location>
</feature>
<feature type="region of interest" description="Disordered" evidence="2">
    <location>
        <begin position="960"/>
        <end position="1081"/>
    </location>
</feature>
<feature type="compositionally biased region" description="Low complexity" evidence="2">
    <location>
        <begin position="88"/>
        <end position="106"/>
    </location>
</feature>
<dbReference type="PANTHER" id="PTHR13076:SF9">
    <property type="entry name" value="COILED-COIL AND C2 DOMAIN-CONTAINING PROTEIN 1-LIKE"/>
    <property type="match status" value="1"/>
</dbReference>
<feature type="compositionally biased region" description="Low complexity" evidence="2">
    <location>
        <begin position="382"/>
        <end position="406"/>
    </location>
</feature>
<gene>
    <name evidence="3" type="ORF">M427DRAFT_156436</name>
</gene>
<feature type="region of interest" description="Disordered" evidence="2">
    <location>
        <begin position="340"/>
        <end position="568"/>
    </location>
</feature>
<evidence type="ECO:0000256" key="2">
    <source>
        <dbReference type="SAM" id="MobiDB-lite"/>
    </source>
</evidence>
<feature type="compositionally biased region" description="Low complexity" evidence="2">
    <location>
        <begin position="1"/>
        <end position="10"/>
    </location>
</feature>
<feature type="compositionally biased region" description="Low complexity" evidence="2">
    <location>
        <begin position="217"/>
        <end position="228"/>
    </location>
</feature>
<dbReference type="STRING" id="1344416.A0A139AA73"/>
<evidence type="ECO:0000313" key="4">
    <source>
        <dbReference type="Proteomes" id="UP000070544"/>
    </source>
</evidence>
<dbReference type="PANTHER" id="PTHR13076">
    <property type="entry name" value="COILED-COIL AND C2 DOMAIN-CONTAINING PROTEIN 1-LIKE"/>
    <property type="match status" value="1"/>
</dbReference>
<dbReference type="InterPro" id="IPR039725">
    <property type="entry name" value="CC2D1A/B"/>
</dbReference>
<feature type="region of interest" description="Disordered" evidence="2">
    <location>
        <begin position="824"/>
        <end position="844"/>
    </location>
</feature>
<feature type="compositionally biased region" description="Pro residues" evidence="2">
    <location>
        <begin position="340"/>
        <end position="362"/>
    </location>
</feature>
<feature type="compositionally biased region" description="Pro residues" evidence="2">
    <location>
        <begin position="537"/>
        <end position="564"/>
    </location>
</feature>
<feature type="compositionally biased region" description="Low complexity" evidence="2">
    <location>
        <begin position="625"/>
        <end position="656"/>
    </location>
</feature>
<feature type="compositionally biased region" description="Pro residues" evidence="2">
    <location>
        <begin position="671"/>
        <end position="695"/>
    </location>
</feature>
<keyword evidence="1" id="KW-0175">Coiled coil</keyword>
<feature type="compositionally biased region" description="Acidic residues" evidence="2">
    <location>
        <begin position="46"/>
        <end position="66"/>
    </location>
</feature>
<feature type="compositionally biased region" description="Pro residues" evidence="2">
    <location>
        <begin position="229"/>
        <end position="249"/>
    </location>
</feature>
<accession>A0A139AA73</accession>
<evidence type="ECO:0000313" key="3">
    <source>
        <dbReference type="EMBL" id="KXS13711.1"/>
    </source>
</evidence>
<feature type="coiled-coil region" evidence="1">
    <location>
        <begin position="1177"/>
        <end position="1204"/>
    </location>
</feature>
<sequence>MFGWLKKGNASGSGGGKRGGKSGGLGFDDGIDYAALGVDPSVFEIAGDDDGGDEGDVDGLTADDIDDPKLLRELNALLAADSPRAKQDQQPQQRSPQSSTSSLAPARGDRVHSAGRGTPPVSPSSAGGPPVRTPPQTRTPPTQAAQLGEIDIDKVHAELQDPHKDVEVEFTEEDENDPELLAELSKVTSLTSSKYAPASTPAKQPTPQKPLPPTTSPPHRSSALSTPPATSPPPPRSGRGRPLPPPPPGGASTPRPGLAPSPPVTRTPTTTAPRPTPQPLDPADIDIDVIHAELSAAHQQGDVDVEVELTEEEEKGGALLDELAALTGVSVAHFAVPATTPPSAGPAPAPITPLPAPTPAYEPAPHDPMRLDLPDDDDEDVPAQATSPTTTTQLPTVSTPSTSTPSLPLPAPPPRASSLFSSPTSPFPPSPTAVQLVVSSDPVFPDQGQEQEHEDEPRQDLPSDDEDPAAGWLESHITGSGAVPQYPQPAPPTQPAYQSPPPVPHLPVVVPPRSASGSLAGAARPPPVGGVAVLPGMPSPPLPRPAQLPPSPASFSPPQPPPTNPLSLPALVSAYKSAALAHKRASDVPGARMLLMKAKEIEAAVEGRVPQGWVVPPRDPEEWVRSQSAQQQGVVQSQQLAGGARQGQQQQLGQARPVAQGVPGQMSSAQPQPPRPRVAPSNPPPAPMSIPPDPPVLPRSAPLHFTPLVVALHRQAQLAHLSAAYYLAQGDKQRALFFHQRKKRDLADMKALEAASVMPPGKYVDPTVGFETVRYEFARVNQDLALSELEVVVVGVKGLRHTQAKGEALETTLVWDVGYPVDDEGKTKPDGRGETRPVRGEDPQYNEGRKIALERGRPATRWAERRRVTVEVWFNQGFFWGKSCLGKGSGSVTELLNKCELELSVPLADPTSPRRLTGAVATIRLRLRNPLSKPDMVQEEERWTTLEWGTPQYAMPQLSPASAVQGHVRAGQAGSAASAPVGVSGRPTPPQVGAAGRTQSVQSGGGGRPVSPQPRPVSPQPRPVSPQQRPVSGQLGPAVVSPQLALKPTPPAPSQSQRTPSVKPPASQPTGGDDDDLDTLIATFDGPDSIVSNEVMMAETAALEKEIVAAKAAKDRTKVDELEGRKMGVELKMQVLAVLVQTGKLEMPDYSKQLTAAIASCKTLALKFKRAGRLDYAKRALERMKIMEKEVAEVEQMMKEDAEEG</sequence>
<feature type="compositionally biased region" description="Low complexity" evidence="2">
    <location>
        <begin position="506"/>
        <end position="536"/>
    </location>
</feature>
<reference evidence="3 4" key="1">
    <citation type="journal article" date="2015" name="Genome Biol. Evol.">
        <title>Phylogenomic analyses indicate that early fungi evolved digesting cell walls of algal ancestors of land plants.</title>
        <authorList>
            <person name="Chang Y."/>
            <person name="Wang S."/>
            <person name="Sekimoto S."/>
            <person name="Aerts A.L."/>
            <person name="Choi C."/>
            <person name="Clum A."/>
            <person name="LaButti K.M."/>
            <person name="Lindquist E.A."/>
            <person name="Yee Ngan C."/>
            <person name="Ohm R.A."/>
            <person name="Salamov A.A."/>
            <person name="Grigoriev I.V."/>
            <person name="Spatafora J.W."/>
            <person name="Berbee M.L."/>
        </authorList>
    </citation>
    <scope>NUCLEOTIDE SEQUENCE [LARGE SCALE GENOMIC DNA]</scope>
    <source>
        <strain evidence="3 4">JEL478</strain>
    </source>
</reference>
<evidence type="ECO:0000256" key="1">
    <source>
        <dbReference type="SAM" id="Coils"/>
    </source>
</evidence>
<keyword evidence="4" id="KW-1185">Reference proteome</keyword>